<organism evidence="1 2">
    <name type="scientific">Solanum tuberosum</name>
    <name type="common">Potato</name>
    <dbReference type="NCBI Taxonomy" id="4113"/>
    <lineage>
        <taxon>Eukaryota</taxon>
        <taxon>Viridiplantae</taxon>
        <taxon>Streptophyta</taxon>
        <taxon>Embryophyta</taxon>
        <taxon>Tracheophyta</taxon>
        <taxon>Spermatophyta</taxon>
        <taxon>Magnoliopsida</taxon>
        <taxon>eudicotyledons</taxon>
        <taxon>Gunneridae</taxon>
        <taxon>Pentapetalae</taxon>
        <taxon>asterids</taxon>
        <taxon>lamiids</taxon>
        <taxon>Solanales</taxon>
        <taxon>Solanaceae</taxon>
        <taxon>Solanoideae</taxon>
        <taxon>Solaneae</taxon>
        <taxon>Solanum</taxon>
    </lineage>
</organism>
<dbReference type="Proteomes" id="UP000011115">
    <property type="component" value="Unassembled WGS sequence"/>
</dbReference>
<dbReference type="InParanoid" id="M1A3E6"/>
<dbReference type="PaxDb" id="4113-PGSC0003DMT400013857"/>
<dbReference type="HOGENOM" id="CLU_2363791_0_0_1"/>
<dbReference type="EnsemblPlants" id="PGSC0003DMT400013857">
    <property type="protein sequence ID" value="PGSC0003DMT400013857"/>
    <property type="gene ID" value="PGSC0003DMG400005423"/>
</dbReference>
<reference evidence="2" key="1">
    <citation type="journal article" date="2011" name="Nature">
        <title>Genome sequence and analysis of the tuber crop potato.</title>
        <authorList>
            <consortium name="The Potato Genome Sequencing Consortium"/>
        </authorList>
    </citation>
    <scope>NUCLEOTIDE SEQUENCE [LARGE SCALE GENOMIC DNA]</scope>
    <source>
        <strain evidence="2">cv. DM1-3 516 R44</strain>
    </source>
</reference>
<evidence type="ECO:0000313" key="2">
    <source>
        <dbReference type="Proteomes" id="UP000011115"/>
    </source>
</evidence>
<reference evidence="1" key="2">
    <citation type="submission" date="2015-06" db="UniProtKB">
        <authorList>
            <consortium name="EnsemblPlants"/>
        </authorList>
    </citation>
    <scope>IDENTIFICATION</scope>
    <source>
        <strain evidence="1">DM1-3 516 R44</strain>
    </source>
</reference>
<dbReference type="Gramene" id="PGSC0003DMT400013857">
    <property type="protein sequence ID" value="PGSC0003DMT400013857"/>
    <property type="gene ID" value="PGSC0003DMG400005423"/>
</dbReference>
<dbReference type="AlphaFoldDB" id="M1A3E6"/>
<protein>
    <submittedName>
        <fullName evidence="1">RNA-directed DNA polymerase (Reverse transcriptase)</fullName>
    </submittedName>
</protein>
<evidence type="ECO:0000313" key="1">
    <source>
        <dbReference type="EnsemblPlants" id="PGSC0003DMT400013857"/>
    </source>
</evidence>
<sequence>MQRGVEVVGNGYCRRIKVEEVKGVVQGCIGVDRKARQVEFWKSIDGVGLEWLTKLFNVVFKTAKMSEVCRLRVQRLCCTRTRVTFEIVTTIRVSSC</sequence>
<keyword evidence="2" id="KW-1185">Reference proteome</keyword>
<proteinExistence type="predicted"/>
<name>M1A3E6_SOLTU</name>
<accession>M1A3E6</accession>